<dbReference type="OrthoDB" id="5599163at2759"/>
<dbReference type="PROSITE" id="PS50878">
    <property type="entry name" value="RT_POL"/>
    <property type="match status" value="1"/>
</dbReference>
<evidence type="ECO:0000259" key="9">
    <source>
        <dbReference type="PROSITE" id="PS50878"/>
    </source>
</evidence>
<dbReference type="GO" id="GO:0004190">
    <property type="term" value="F:aspartic-type endopeptidase activity"/>
    <property type="evidence" value="ECO:0007669"/>
    <property type="project" value="InterPro"/>
</dbReference>
<evidence type="ECO:0000256" key="2">
    <source>
        <dbReference type="ARBA" id="ARBA00022679"/>
    </source>
</evidence>
<comment type="caution">
    <text evidence="11">The sequence shown here is derived from an EMBL/GenBank/DDBJ whole genome shotgun (WGS) entry which is preliminary data.</text>
</comment>
<dbReference type="Gene3D" id="3.30.420.10">
    <property type="entry name" value="Ribonuclease H-like superfamily/Ribonuclease H"/>
    <property type="match status" value="1"/>
</dbReference>
<keyword evidence="3" id="KW-0548">Nucleotidyltransferase</keyword>
<sequence length="2373" mass="269661">MTGGIGDSSGKVLTLDDLIEAMDKRERTPRSVPKVDTFHFNGERVSEWLDLVEQALVGVPDETKFKRILQYVLHKHHPEVQKVVDDANGDWAKFREGMQRKYRLGDGLLTMADLEAMNRDDFTTIGAFLQEFKKKARKVYGISEEVQCVVFLGLLTASETVELTSHGGGNAKLTWATIDRGVEVGGLDQVEQHQVRLQRQKRKERDAAGSPGVKKIITDVLAGLDPVIQRKVTVAVQEKGKEAVVEDATQEGWEEEEPVPPHLTKARQSEKRKETVEVEDDDDDEEEDDKLRQEEDQRAEQRAKKRESRGAVEPVVRDVPPKRKKYAVRLEEGFDVERVIDRLLEGHNDLMTLKEILASTPRLRNELKGRLSRRLVPNVHLSVILPKEMEWAEPGTKMDWKCVACGVVDLAVKGSKCTAMVDTGAEMNIIREADAVRFGLEIDRSDCGILHGANNKAVFCGTASNVLLEIGRAKARACFFVMPDVDHSLLLGRSFLCTTETLMYNKHDGSLIMILCDPACGNYEVVTCRNTGSRSLRNRPNPGSFTIEESEDTHRRFMAEPEEEVEGEAFSLSLSDVGKAMDIVATHEMVDPDAIQALREQVLEYPQIGEMELVYRLPKGVMDPAVAQAQARAAIPVLVTEDEEVYYERERALIRRMRESASEGPCRINEENEGKLIVGEPDFLLPRERALMVELMKKRHCAYAFNDEERGRLDVDKIPMIRIHTVPHEPWNLRGARYPDPDEEKKVVDYLDGKIRMHVADYSSGPYASPWFCFIKPNGTLRWVHDLQRLNAVTVRDAGGLPNADALSESCAGRPIISLIDLYSGYDQFPVYPPDRPVTAMHTPRGLIHMNVAPQGWANAVAMVQRNMIRVMQTVSPHITQPYIDDLAVKGPRKREDDEVLPGVRRFVWRHVQDLDKALGLLEEYNLSASGPKSKHCMREATILGFVCNENGRRPDVKKTDKIVEWPVPFCSVTDVRSFLGKCGFWRSFVKNFAAKTEQLRKLVRQDQEWTWGEDQEEVVANMKEEFREGGLVLGAPDYDATETRPFIVETDAGPTALGGVQIQADLKGKERPLRFESRTLCTSERNYSQFKRETLAVLHCLRIFRNYIFGRRFILRVDPTALAFSLRNYVPSDPTVARWLTYIWMFNFELERIPGNKNRADGLSRINWDRHDGEAVEDTPPIDGFLDQDEDLRLHINKWSPRVPSCVDHPIWHAPKGYERKVGLVLKPFEEEDPWGGKDVQLMTKLALAGSHCMVHEVLTIEEGPDKVKRHEELMGGMYLLVNALLQESLDLESSLNPAEGRGTVLESQDDEFEEGEIKEAFRAEEYEGIYLELGLLLSCEMRDRDASHRAQMMRDRYLVRDGHLFVRRKVGNPRRVVCGRNRQIDVIAALHDGIEGGHRGITATYAKISELYYWDGMMEMVGKFCRSCVPCQEQSCLRPGEPLHPRLEREVGAVVHLDLLFMPLGDHCYNYIFDARDNLSGFVDGRAIRTKTGPVLVSCIEEYYLRYPFVREFVMDRGSEFTCQEVQELLSRYGVVANYTTAAHPQANAPVERGHSTITAQLAKWTEGKPSQWPRYLRAAFFVENITVKRTTKYAPATLWYGRHATFPIESFLKTWRRQDLEVNLSFKELLDIRARQVGTIEERVQEASDQVERSRMDDKARWDQSARVRKVPLVVGDVVLLYDSSLEKQWSRKLDKRWLGPYRIVRCGEFGAYQIEELNGAEWKDWVSGTRLKKFVAREEDGLAAMPRGGRGTRPPRRPAGASEGHGRHGPYRRASTPVYNDGDIELFMDEFWSHADHMGWTVTQTIERLRGVGRFMEPIAQIRREARTRSEVEARMQELRPSPVGPDGRPIRLEIGNAEEFVPAFEQFMQNQGILQSEWMTTLPLWTRKAERPLARQIRGMAQDWDSCRAHLRAAFRQPEPPWPRVERRLRSSRQREPEPAEDRTSRRGRKALARREEEDVPEAERQEEHPEGGLGPVEFHRYTRGGLGEAPQHKQEEIPIVEGLLQELEAHLDAAQWREPPMSEGRIEAITEVPQEDVPDPEQEEEPSATKDRIGDEIIEVEEDTPPQGPAVGLRLGSPLESPPDTRKKVQREEVSISVPETALSPTGMEASEAEGASLRREADSLIDSHLAAHALEQPSLEAVIPAESPREPGQTEREVETGISGEVEQRTVEEVPAKATAEEKRARVARRWEEIRQEGQRLEAAGVLPSPPPPYKPYGLREMWEEFLARHGEGLTTPGKAEVETSQRVDEYLDHRIRSVSETSFDRYMMLEADLRRRELKEAGLESRLGTVEAEVRELRALVASQAATILELTQQLHGNRDGAKSSRPGEQSQPRHGVSEQPVVAEPQQEAPMGRVILEPRGQEEG</sequence>
<protein>
    <recommendedName>
        <fullName evidence="1">RNA-directed DNA polymerase</fullName>
        <ecNumber evidence="1">2.7.7.49</ecNumber>
    </recommendedName>
</protein>
<feature type="compositionally biased region" description="Basic and acidic residues" evidence="8">
    <location>
        <begin position="1929"/>
        <end position="1950"/>
    </location>
</feature>
<feature type="compositionally biased region" description="Acidic residues" evidence="8">
    <location>
        <begin position="248"/>
        <end position="258"/>
    </location>
</feature>
<dbReference type="Gramene" id="GBG73893">
    <property type="protein sequence ID" value="GBG73893"/>
    <property type="gene ID" value="CBR_g17608"/>
</dbReference>
<evidence type="ECO:0000313" key="11">
    <source>
        <dbReference type="EMBL" id="GBG73893.1"/>
    </source>
</evidence>
<dbReference type="InterPro" id="IPR043128">
    <property type="entry name" value="Rev_trsase/Diguanyl_cyclase"/>
</dbReference>
<dbReference type="Gene3D" id="1.10.340.70">
    <property type="match status" value="1"/>
</dbReference>
<feature type="compositionally biased region" description="Basic and acidic residues" evidence="8">
    <location>
        <begin position="2089"/>
        <end position="2100"/>
    </location>
</feature>
<keyword evidence="4" id="KW-0540">Nuclease</keyword>
<dbReference type="Pfam" id="PF00078">
    <property type="entry name" value="RVT_1"/>
    <property type="match status" value="1"/>
</dbReference>
<evidence type="ECO:0000256" key="5">
    <source>
        <dbReference type="ARBA" id="ARBA00022759"/>
    </source>
</evidence>
<feature type="compositionally biased region" description="Acidic residues" evidence="8">
    <location>
        <begin position="2039"/>
        <end position="2052"/>
    </location>
</feature>
<dbReference type="PANTHER" id="PTHR37984:SF5">
    <property type="entry name" value="PROTEIN NYNRIN-LIKE"/>
    <property type="match status" value="1"/>
</dbReference>
<accession>A0A388KVC4</accession>
<keyword evidence="6" id="KW-0378">Hydrolase</keyword>
<dbReference type="Gene3D" id="3.10.10.10">
    <property type="entry name" value="HIV Type 1 Reverse Transcriptase, subunit A, domain 1"/>
    <property type="match status" value="1"/>
</dbReference>
<dbReference type="GO" id="GO:0003964">
    <property type="term" value="F:RNA-directed DNA polymerase activity"/>
    <property type="evidence" value="ECO:0007669"/>
    <property type="project" value="UniProtKB-KW"/>
</dbReference>
<dbReference type="CDD" id="cd09274">
    <property type="entry name" value="RNase_HI_RT_Ty3"/>
    <property type="match status" value="1"/>
</dbReference>
<dbReference type="PROSITE" id="PS50994">
    <property type="entry name" value="INTEGRASE"/>
    <property type="match status" value="1"/>
</dbReference>
<dbReference type="InterPro" id="IPR021109">
    <property type="entry name" value="Peptidase_aspartic_dom_sf"/>
</dbReference>
<dbReference type="InterPro" id="IPR012337">
    <property type="entry name" value="RNaseH-like_sf"/>
</dbReference>
<feature type="region of interest" description="Disordered" evidence="8">
    <location>
        <begin position="1923"/>
        <end position="1981"/>
    </location>
</feature>
<evidence type="ECO:0000313" key="12">
    <source>
        <dbReference type="Proteomes" id="UP000265515"/>
    </source>
</evidence>
<dbReference type="Gene3D" id="3.30.70.270">
    <property type="match status" value="2"/>
</dbReference>
<dbReference type="Pfam" id="PF17917">
    <property type="entry name" value="RT_RNaseH"/>
    <property type="match status" value="1"/>
</dbReference>
<dbReference type="EC" id="2.7.7.49" evidence="1"/>
<feature type="region of interest" description="Disordered" evidence="8">
    <location>
        <begin position="243"/>
        <end position="314"/>
    </location>
</feature>
<dbReference type="SUPFAM" id="SSF56672">
    <property type="entry name" value="DNA/RNA polymerases"/>
    <property type="match status" value="1"/>
</dbReference>
<dbReference type="GO" id="GO:0004519">
    <property type="term" value="F:endonuclease activity"/>
    <property type="evidence" value="ECO:0007669"/>
    <property type="project" value="UniProtKB-KW"/>
</dbReference>
<dbReference type="InterPro" id="IPR001969">
    <property type="entry name" value="Aspartic_peptidase_AS"/>
</dbReference>
<keyword evidence="2" id="KW-0808">Transferase</keyword>
<dbReference type="GO" id="GO:0003676">
    <property type="term" value="F:nucleic acid binding"/>
    <property type="evidence" value="ECO:0007669"/>
    <property type="project" value="InterPro"/>
</dbReference>
<evidence type="ECO:0000256" key="8">
    <source>
        <dbReference type="SAM" id="MobiDB-lite"/>
    </source>
</evidence>
<dbReference type="PROSITE" id="PS00141">
    <property type="entry name" value="ASP_PROTEASE"/>
    <property type="match status" value="1"/>
</dbReference>
<dbReference type="InterPro" id="IPR043502">
    <property type="entry name" value="DNA/RNA_pol_sf"/>
</dbReference>
<dbReference type="Pfam" id="PF17921">
    <property type="entry name" value="Integrase_H2C2"/>
    <property type="match status" value="1"/>
</dbReference>
<gene>
    <name evidence="11" type="ORF">CBR_g17608</name>
</gene>
<evidence type="ECO:0000256" key="7">
    <source>
        <dbReference type="ARBA" id="ARBA00022918"/>
    </source>
</evidence>
<keyword evidence="5" id="KW-0255">Endonuclease</keyword>
<feature type="domain" description="Reverse transcriptase" evidence="9">
    <location>
        <begin position="755"/>
        <end position="948"/>
    </location>
</feature>
<dbReference type="InterPro" id="IPR050951">
    <property type="entry name" value="Retrovirus_Pol_polyprotein"/>
</dbReference>
<reference evidence="11 12" key="1">
    <citation type="journal article" date="2018" name="Cell">
        <title>The Chara Genome: Secondary Complexity and Implications for Plant Terrestrialization.</title>
        <authorList>
            <person name="Nishiyama T."/>
            <person name="Sakayama H."/>
            <person name="Vries J.D."/>
            <person name="Buschmann H."/>
            <person name="Saint-Marcoux D."/>
            <person name="Ullrich K.K."/>
            <person name="Haas F.B."/>
            <person name="Vanderstraeten L."/>
            <person name="Becker D."/>
            <person name="Lang D."/>
            <person name="Vosolsobe S."/>
            <person name="Rombauts S."/>
            <person name="Wilhelmsson P.K.I."/>
            <person name="Janitza P."/>
            <person name="Kern R."/>
            <person name="Heyl A."/>
            <person name="Rumpler F."/>
            <person name="Villalobos L.I.A.C."/>
            <person name="Clay J.M."/>
            <person name="Skokan R."/>
            <person name="Toyoda A."/>
            <person name="Suzuki Y."/>
            <person name="Kagoshima H."/>
            <person name="Schijlen E."/>
            <person name="Tajeshwar N."/>
            <person name="Catarino B."/>
            <person name="Hetherington A.J."/>
            <person name="Saltykova A."/>
            <person name="Bonnot C."/>
            <person name="Breuninger H."/>
            <person name="Symeonidi A."/>
            <person name="Radhakrishnan G.V."/>
            <person name="Van Nieuwerburgh F."/>
            <person name="Deforce D."/>
            <person name="Chang C."/>
            <person name="Karol K.G."/>
            <person name="Hedrich R."/>
            <person name="Ulvskov P."/>
            <person name="Glockner G."/>
            <person name="Delwiche C.F."/>
            <person name="Petrasek J."/>
            <person name="Van de Peer Y."/>
            <person name="Friml J."/>
            <person name="Beilby M."/>
            <person name="Dolan L."/>
            <person name="Kohara Y."/>
            <person name="Sugano S."/>
            <person name="Fujiyama A."/>
            <person name="Delaux P.-M."/>
            <person name="Quint M."/>
            <person name="TheiBen G."/>
            <person name="Hagemann M."/>
            <person name="Harholt J."/>
            <person name="Dunand C."/>
            <person name="Zachgo S."/>
            <person name="Langdale J."/>
            <person name="Maumus F."/>
            <person name="Straeten D.V.D."/>
            <person name="Gould S.B."/>
            <person name="Rensing S.A."/>
        </authorList>
    </citation>
    <scope>NUCLEOTIDE SEQUENCE [LARGE SCALE GENOMIC DNA]</scope>
    <source>
        <strain evidence="11 12">S276</strain>
    </source>
</reference>
<feature type="region of interest" description="Disordered" evidence="8">
    <location>
        <begin position="2143"/>
        <end position="2192"/>
    </location>
</feature>
<feature type="compositionally biased region" description="Basic and acidic residues" evidence="8">
    <location>
        <begin position="2173"/>
        <end position="2192"/>
    </location>
</feature>
<dbReference type="EMBL" id="BFEA01000191">
    <property type="protein sequence ID" value="GBG73893.1"/>
    <property type="molecule type" value="Genomic_DNA"/>
</dbReference>
<proteinExistence type="predicted"/>
<feature type="compositionally biased region" description="Basic and acidic residues" evidence="8">
    <location>
        <begin position="1958"/>
        <end position="1976"/>
    </location>
</feature>
<evidence type="ECO:0000256" key="4">
    <source>
        <dbReference type="ARBA" id="ARBA00022722"/>
    </source>
</evidence>
<keyword evidence="7" id="KW-0695">RNA-directed DNA polymerase</keyword>
<dbReference type="InterPro" id="IPR001584">
    <property type="entry name" value="Integrase_cat-core"/>
</dbReference>
<dbReference type="GO" id="GO:0015074">
    <property type="term" value="P:DNA integration"/>
    <property type="evidence" value="ECO:0007669"/>
    <property type="project" value="InterPro"/>
</dbReference>
<feature type="compositionally biased region" description="Basic and acidic residues" evidence="8">
    <location>
        <begin position="267"/>
        <end position="276"/>
    </location>
</feature>
<evidence type="ECO:0000256" key="6">
    <source>
        <dbReference type="ARBA" id="ARBA00022801"/>
    </source>
</evidence>
<dbReference type="Gene3D" id="2.40.70.10">
    <property type="entry name" value="Acid Proteases"/>
    <property type="match status" value="1"/>
</dbReference>
<feature type="compositionally biased region" description="Basic and acidic residues" evidence="8">
    <location>
        <begin position="289"/>
        <end position="302"/>
    </location>
</feature>
<dbReference type="Proteomes" id="UP000265515">
    <property type="component" value="Unassembled WGS sequence"/>
</dbReference>
<organism evidence="11 12">
    <name type="scientific">Chara braunii</name>
    <name type="common">Braun's stonewort</name>
    <dbReference type="NCBI Taxonomy" id="69332"/>
    <lineage>
        <taxon>Eukaryota</taxon>
        <taxon>Viridiplantae</taxon>
        <taxon>Streptophyta</taxon>
        <taxon>Charophyceae</taxon>
        <taxon>Charales</taxon>
        <taxon>Characeae</taxon>
        <taxon>Chara</taxon>
    </lineage>
</organism>
<evidence type="ECO:0000259" key="10">
    <source>
        <dbReference type="PROSITE" id="PS50994"/>
    </source>
</evidence>
<dbReference type="GO" id="GO:0006508">
    <property type="term" value="P:proteolysis"/>
    <property type="evidence" value="ECO:0007669"/>
    <property type="project" value="InterPro"/>
</dbReference>
<dbReference type="CDD" id="cd01647">
    <property type="entry name" value="RT_LTR"/>
    <property type="match status" value="1"/>
</dbReference>
<dbReference type="SUPFAM" id="SSF53098">
    <property type="entry name" value="Ribonuclease H-like"/>
    <property type="match status" value="1"/>
</dbReference>
<evidence type="ECO:0000256" key="1">
    <source>
        <dbReference type="ARBA" id="ARBA00012493"/>
    </source>
</evidence>
<feature type="domain" description="Integrase catalytic" evidence="10">
    <location>
        <begin position="1443"/>
        <end position="1606"/>
    </location>
</feature>
<feature type="region of interest" description="Disordered" evidence="8">
    <location>
        <begin position="2323"/>
        <end position="2373"/>
    </location>
</feature>
<feature type="region of interest" description="Disordered" evidence="8">
    <location>
        <begin position="1746"/>
        <end position="1779"/>
    </location>
</feature>
<evidence type="ECO:0000256" key="3">
    <source>
        <dbReference type="ARBA" id="ARBA00022695"/>
    </source>
</evidence>
<dbReference type="InterPro" id="IPR036397">
    <property type="entry name" value="RNaseH_sf"/>
</dbReference>
<dbReference type="InterPro" id="IPR000477">
    <property type="entry name" value="RT_dom"/>
</dbReference>
<feature type="region of interest" description="Disordered" evidence="8">
    <location>
        <begin position="2034"/>
        <end position="2124"/>
    </location>
</feature>
<keyword evidence="12" id="KW-1185">Reference proteome</keyword>
<feature type="compositionally biased region" description="Acidic residues" evidence="8">
    <location>
        <begin position="277"/>
        <end position="288"/>
    </location>
</feature>
<dbReference type="CDD" id="cd00303">
    <property type="entry name" value="retropepsin_like"/>
    <property type="match status" value="1"/>
</dbReference>
<dbReference type="SUPFAM" id="SSF50630">
    <property type="entry name" value="Acid proteases"/>
    <property type="match status" value="1"/>
</dbReference>
<dbReference type="PANTHER" id="PTHR37984">
    <property type="entry name" value="PROTEIN CBG26694"/>
    <property type="match status" value="1"/>
</dbReference>
<dbReference type="InterPro" id="IPR041373">
    <property type="entry name" value="RT_RNaseH"/>
</dbReference>
<dbReference type="Pfam" id="PF13975">
    <property type="entry name" value="gag-asp_proteas"/>
    <property type="match status" value="1"/>
</dbReference>
<feature type="compositionally biased region" description="Basic and acidic residues" evidence="8">
    <location>
        <begin position="2154"/>
        <end position="2166"/>
    </location>
</feature>
<dbReference type="InterPro" id="IPR041588">
    <property type="entry name" value="Integrase_H2C2"/>
</dbReference>
<name>A0A388KVC4_CHABU</name>